<evidence type="ECO:0000313" key="2">
    <source>
        <dbReference type="EMBL" id="EEC49835.1"/>
    </source>
</evidence>
<dbReference type="RefSeq" id="XP_002178170.1">
    <property type="nucleotide sequence ID" value="XM_002178134.1"/>
</dbReference>
<evidence type="ECO:0000313" key="3">
    <source>
        <dbReference type="Proteomes" id="UP000000759"/>
    </source>
</evidence>
<dbReference type="InParanoid" id="B7FTK9"/>
<dbReference type="Pfam" id="PF20710">
    <property type="entry name" value="DUF6824"/>
    <property type="match status" value="1"/>
</dbReference>
<dbReference type="AlphaFoldDB" id="B7FTK9"/>
<organism evidence="2 3">
    <name type="scientific">Phaeodactylum tricornutum (strain CCAP 1055/1)</name>
    <dbReference type="NCBI Taxonomy" id="556484"/>
    <lineage>
        <taxon>Eukaryota</taxon>
        <taxon>Sar</taxon>
        <taxon>Stramenopiles</taxon>
        <taxon>Ochrophyta</taxon>
        <taxon>Bacillariophyta</taxon>
        <taxon>Bacillariophyceae</taxon>
        <taxon>Bacillariophycidae</taxon>
        <taxon>Naviculales</taxon>
        <taxon>Phaeodactylaceae</taxon>
        <taxon>Phaeodactylum</taxon>
    </lineage>
</organism>
<keyword evidence="3" id="KW-1185">Reference proteome</keyword>
<dbReference type="InterPro" id="IPR049227">
    <property type="entry name" value="DUF6824"/>
</dbReference>
<reference evidence="3" key="2">
    <citation type="submission" date="2008-08" db="EMBL/GenBank/DDBJ databases">
        <authorList>
            <consortium name="Diatom Consortium"/>
            <person name="Grigoriev I."/>
            <person name="Grimwood J."/>
            <person name="Kuo A."/>
            <person name="Otillar R.P."/>
            <person name="Salamov A."/>
            <person name="Detter J.C."/>
            <person name="Lindquist E."/>
            <person name="Shapiro H."/>
            <person name="Lucas S."/>
            <person name="Glavina del Rio T."/>
            <person name="Pitluck S."/>
            <person name="Rokhsar D."/>
            <person name="Bowler C."/>
        </authorList>
    </citation>
    <scope>GENOME REANNOTATION</scope>
    <source>
        <strain evidence="3">CCAP 1055/1</strain>
    </source>
</reference>
<reference evidence="2 3" key="1">
    <citation type="journal article" date="2008" name="Nature">
        <title>The Phaeodactylum genome reveals the evolutionary history of diatom genomes.</title>
        <authorList>
            <person name="Bowler C."/>
            <person name="Allen A.E."/>
            <person name="Badger J.H."/>
            <person name="Grimwood J."/>
            <person name="Jabbari K."/>
            <person name="Kuo A."/>
            <person name="Maheswari U."/>
            <person name="Martens C."/>
            <person name="Maumus F."/>
            <person name="Otillar R.P."/>
            <person name="Rayko E."/>
            <person name="Salamov A."/>
            <person name="Vandepoele K."/>
            <person name="Beszteri B."/>
            <person name="Gruber A."/>
            <person name="Heijde M."/>
            <person name="Katinka M."/>
            <person name="Mock T."/>
            <person name="Valentin K."/>
            <person name="Verret F."/>
            <person name="Berges J.A."/>
            <person name="Brownlee C."/>
            <person name="Cadoret J.P."/>
            <person name="Chiovitti A."/>
            <person name="Choi C.J."/>
            <person name="Coesel S."/>
            <person name="De Martino A."/>
            <person name="Detter J.C."/>
            <person name="Durkin C."/>
            <person name="Falciatore A."/>
            <person name="Fournet J."/>
            <person name="Haruta M."/>
            <person name="Huysman M.J."/>
            <person name="Jenkins B.D."/>
            <person name="Jiroutova K."/>
            <person name="Jorgensen R.E."/>
            <person name="Joubert Y."/>
            <person name="Kaplan A."/>
            <person name="Kroger N."/>
            <person name="Kroth P.G."/>
            <person name="La Roche J."/>
            <person name="Lindquist E."/>
            <person name="Lommer M."/>
            <person name="Martin-Jezequel V."/>
            <person name="Lopez P.J."/>
            <person name="Lucas S."/>
            <person name="Mangogna M."/>
            <person name="McGinnis K."/>
            <person name="Medlin L.K."/>
            <person name="Montsant A."/>
            <person name="Oudot-Le Secq M.P."/>
            <person name="Napoli C."/>
            <person name="Obornik M."/>
            <person name="Parker M.S."/>
            <person name="Petit J.L."/>
            <person name="Porcel B.M."/>
            <person name="Poulsen N."/>
            <person name="Robison M."/>
            <person name="Rychlewski L."/>
            <person name="Rynearson T.A."/>
            <person name="Schmutz J."/>
            <person name="Shapiro H."/>
            <person name="Siaut M."/>
            <person name="Stanley M."/>
            <person name="Sussman M.R."/>
            <person name="Taylor A.R."/>
            <person name="Vardi A."/>
            <person name="von Dassow P."/>
            <person name="Vyverman W."/>
            <person name="Willis A."/>
            <person name="Wyrwicz L.S."/>
            <person name="Rokhsar D.S."/>
            <person name="Weissenbach J."/>
            <person name="Armbrust E.V."/>
            <person name="Green B.R."/>
            <person name="Van de Peer Y."/>
            <person name="Grigoriev I.V."/>
        </authorList>
    </citation>
    <scope>NUCLEOTIDE SEQUENCE [LARGE SCALE GENOMIC DNA]</scope>
    <source>
        <strain evidence="2 3">CCAP 1055/1</strain>
    </source>
</reference>
<dbReference type="EMBL" id="CM000607">
    <property type="protein sequence ID" value="EEC49835.1"/>
    <property type="molecule type" value="Genomic_DNA"/>
</dbReference>
<evidence type="ECO:0000259" key="1">
    <source>
        <dbReference type="Pfam" id="PF20710"/>
    </source>
</evidence>
<proteinExistence type="predicted"/>
<dbReference type="GeneID" id="7198003"/>
<feature type="domain" description="DUF6824" evidence="1">
    <location>
        <begin position="41"/>
        <end position="123"/>
    </location>
</feature>
<dbReference type="PaxDb" id="2850-Phatr44286"/>
<accession>B7FTK9</accession>
<protein>
    <recommendedName>
        <fullName evidence="1">DUF6824 domain-containing protein</fullName>
    </recommendedName>
</protein>
<dbReference type="HOGENOM" id="CLU_693497_0_0_1"/>
<name>B7FTK9_PHATC</name>
<dbReference type="Proteomes" id="UP000000759">
    <property type="component" value="Chromosome 4"/>
</dbReference>
<dbReference type="KEGG" id="pti:PHATRDRAFT_44286"/>
<gene>
    <name evidence="2" type="ORF">PHATRDRAFT_44286</name>
</gene>
<sequence>MFRRCPTHDKQGQDLCIVETKRFQGMIVPRQDQAVQPTTHDVIFGRGRRYDNHPGNVQFHHIVKNYIYQYAMAANRAEKNAVAESIVNNVCVTGRFLKYDECCDGWIIADPDSTWKKVRQALRYRGKGFTTQRRYEIINFTASDLENLQTVSQTNAKERESTNTARPAVSQNTGDAYISDLLSDSFVGNSVYYSSSTGRAYGETKGEMELCQGTPVIVEERGATSSFSCDTAEDKYTNKDKFLSGAPPNKRLRFEVDDDYQQSSCKYRCPSCNWNQELSKAYPGISLEPTPTVRWQQSTTLNPPADILDEVDFLDFDISMWKATEEALTVGDSEGLLCPEDDSDLKTATSHWYPFTAVHTDLADQSPCEHLLTDEEILRAIDCDCAENVQNVWESETG</sequence>
<dbReference type="OrthoDB" id="49059at2759"/>